<evidence type="ECO:0000256" key="1">
    <source>
        <dbReference type="ARBA" id="ARBA00004571"/>
    </source>
</evidence>
<dbReference type="Gene3D" id="2.40.170.20">
    <property type="entry name" value="TonB-dependent receptor, beta-barrel domain"/>
    <property type="match status" value="1"/>
</dbReference>
<gene>
    <name evidence="15" type="ORF">SAMN05216290_3182</name>
</gene>
<evidence type="ECO:0000256" key="6">
    <source>
        <dbReference type="ARBA" id="ARBA00023077"/>
    </source>
</evidence>
<dbReference type="Pfam" id="PF13715">
    <property type="entry name" value="CarbopepD_reg_2"/>
    <property type="match status" value="1"/>
</dbReference>
<keyword evidence="3 10" id="KW-1134">Transmembrane beta strand</keyword>
<dbReference type="InterPro" id="IPR037066">
    <property type="entry name" value="Plug_dom_sf"/>
</dbReference>
<evidence type="ECO:0000256" key="8">
    <source>
        <dbReference type="ARBA" id="ARBA00023170"/>
    </source>
</evidence>
<keyword evidence="16" id="KW-1185">Reference proteome</keyword>
<evidence type="ECO:0000256" key="5">
    <source>
        <dbReference type="ARBA" id="ARBA00022729"/>
    </source>
</evidence>
<keyword evidence="6 11" id="KW-0798">TonB box</keyword>
<evidence type="ECO:0000259" key="14">
    <source>
        <dbReference type="Pfam" id="PF07715"/>
    </source>
</evidence>
<protein>
    <submittedName>
        <fullName evidence="15">Outer membrane receptor proteins, mostly Fe transport</fullName>
    </submittedName>
</protein>
<sequence length="793" mass="88243">MRGGISLTLLFLSLYSFAQNSSKAVVAGKVVAANGEALAGVTVMLQNTSHGAITNDKGEYEINSVAEGSYTLVARFLGFETFEESITVSGSEKLSINITLKDASLELGAVEVVGKSESQLLREQPYAVAAIRTKSLYNSSANAKEVLNRVSGVRVMEEGGLGSNLKFTLNGFSGDQVKFFLDGIPMDNFGSSLSLNNIPVNTIDRIEVYKGVVPVWLGTDALGGAVNIITNKKNNFLDASYSIGSFNTHRVSINGANTNAETGFTFRGNANYNYSDNNYKVFVPIRENNNIVDSANVERFHDRYRSGTVKLEAGFVDKSFADNLLLGIIASANDQQVQTGATMNTVYGGIVRNSESIIPSLKWNKENVFVEGLNMSFFNSYSNIKSEVIDTLRGVTYNWLGDTTYTPGSNNGELSRTYTTLTDNEFSSQFNAGYTINTKHSLAFNYAYSYFHREAFDTENPDNVENQFPKSIRKQVIGLAYKLDVSPKWSTTFFGKAYLLKAETSKQFDFGQTTQRTEAVTSNKDNFGYGVASTYFLLSDLQLKASYEHTYRMPWANEIFGDGLFTQDNPDLGPEQSDNLNVGAAYGFRMQQDHQFNVEGSFIYREAKDLIYQVVKVSSPVTNYDNLAETRVLGVEASASYEWKNLLRLGGNITYQNITDQADSIYNESYTNTGYQKNFQKGFRLPNTPYFFANANAGVTFPEVVGSGSTLNFNYYFSFVEQYFLSWAELGSRDSKKVIPRQTSHDVELSLSLNEGKYNVSVECRNLASARLYDRYYLQKPGRAFYLKLRFAL</sequence>
<keyword evidence="2 10" id="KW-0813">Transport</keyword>
<dbReference type="Gene3D" id="2.60.40.1120">
    <property type="entry name" value="Carboxypeptidase-like, regulatory domain"/>
    <property type="match status" value="1"/>
</dbReference>
<dbReference type="GO" id="GO:0044718">
    <property type="term" value="P:siderophore transmembrane transport"/>
    <property type="evidence" value="ECO:0007669"/>
    <property type="project" value="TreeGrafter"/>
</dbReference>
<dbReference type="InterPro" id="IPR036942">
    <property type="entry name" value="Beta-barrel_TonB_sf"/>
</dbReference>
<evidence type="ECO:0000256" key="4">
    <source>
        <dbReference type="ARBA" id="ARBA00022692"/>
    </source>
</evidence>
<dbReference type="InterPro" id="IPR039426">
    <property type="entry name" value="TonB-dep_rcpt-like"/>
</dbReference>
<feature type="domain" description="TonB-dependent receptor-like beta-barrel" evidence="13">
    <location>
        <begin position="388"/>
        <end position="767"/>
    </location>
</feature>
<dbReference type="Pfam" id="PF07715">
    <property type="entry name" value="Plug"/>
    <property type="match status" value="1"/>
</dbReference>
<dbReference type="InterPro" id="IPR000531">
    <property type="entry name" value="Beta-barrel_TonB"/>
</dbReference>
<evidence type="ECO:0000259" key="13">
    <source>
        <dbReference type="Pfam" id="PF00593"/>
    </source>
</evidence>
<dbReference type="EMBL" id="FOIR01000003">
    <property type="protein sequence ID" value="SEW36464.1"/>
    <property type="molecule type" value="Genomic_DNA"/>
</dbReference>
<dbReference type="Gene3D" id="2.170.130.10">
    <property type="entry name" value="TonB-dependent receptor, plug domain"/>
    <property type="match status" value="1"/>
</dbReference>
<keyword evidence="7 10" id="KW-0472">Membrane</keyword>
<name>A0A1I0R731_9BACT</name>
<keyword evidence="9 10" id="KW-0998">Cell outer membrane</keyword>
<evidence type="ECO:0000256" key="10">
    <source>
        <dbReference type="PROSITE-ProRule" id="PRU01360"/>
    </source>
</evidence>
<evidence type="ECO:0000256" key="12">
    <source>
        <dbReference type="SAM" id="SignalP"/>
    </source>
</evidence>
<dbReference type="PANTHER" id="PTHR30069:SF29">
    <property type="entry name" value="HEMOGLOBIN AND HEMOGLOBIN-HAPTOGLOBIN-BINDING PROTEIN 1-RELATED"/>
    <property type="match status" value="1"/>
</dbReference>
<keyword evidence="4 10" id="KW-0812">Transmembrane</keyword>
<feature type="signal peptide" evidence="12">
    <location>
        <begin position="1"/>
        <end position="18"/>
    </location>
</feature>
<evidence type="ECO:0000256" key="7">
    <source>
        <dbReference type="ARBA" id="ARBA00023136"/>
    </source>
</evidence>
<dbReference type="InterPro" id="IPR008969">
    <property type="entry name" value="CarboxyPept-like_regulatory"/>
</dbReference>
<dbReference type="InterPro" id="IPR012910">
    <property type="entry name" value="Plug_dom"/>
</dbReference>
<evidence type="ECO:0000313" key="16">
    <source>
        <dbReference type="Proteomes" id="UP000199437"/>
    </source>
</evidence>
<feature type="chain" id="PRO_5011571736" evidence="12">
    <location>
        <begin position="19"/>
        <end position="793"/>
    </location>
</feature>
<dbReference type="SUPFAM" id="SSF49464">
    <property type="entry name" value="Carboxypeptidase regulatory domain-like"/>
    <property type="match status" value="1"/>
</dbReference>
<proteinExistence type="inferred from homology"/>
<evidence type="ECO:0000256" key="3">
    <source>
        <dbReference type="ARBA" id="ARBA00022452"/>
    </source>
</evidence>
<dbReference type="GO" id="GO:0015344">
    <property type="term" value="F:siderophore uptake transmembrane transporter activity"/>
    <property type="evidence" value="ECO:0007669"/>
    <property type="project" value="TreeGrafter"/>
</dbReference>
<reference evidence="16" key="1">
    <citation type="submission" date="2016-10" db="EMBL/GenBank/DDBJ databases">
        <authorList>
            <person name="Varghese N."/>
            <person name="Submissions S."/>
        </authorList>
    </citation>
    <scope>NUCLEOTIDE SEQUENCE [LARGE SCALE GENOMIC DNA]</scope>
    <source>
        <strain evidence="16">CGMCC 1.12402</strain>
    </source>
</reference>
<accession>A0A1I0R731</accession>
<feature type="domain" description="TonB-dependent receptor plug" evidence="14">
    <location>
        <begin position="122"/>
        <end position="225"/>
    </location>
</feature>
<dbReference type="AlphaFoldDB" id="A0A1I0R731"/>
<dbReference type="GO" id="GO:0009279">
    <property type="term" value="C:cell outer membrane"/>
    <property type="evidence" value="ECO:0007669"/>
    <property type="project" value="UniProtKB-SubCell"/>
</dbReference>
<dbReference type="Pfam" id="PF00593">
    <property type="entry name" value="TonB_dep_Rec_b-barrel"/>
    <property type="match status" value="1"/>
</dbReference>
<dbReference type="PROSITE" id="PS52016">
    <property type="entry name" value="TONB_DEPENDENT_REC_3"/>
    <property type="match status" value="1"/>
</dbReference>
<evidence type="ECO:0000256" key="9">
    <source>
        <dbReference type="ARBA" id="ARBA00023237"/>
    </source>
</evidence>
<keyword evidence="5 12" id="KW-0732">Signal</keyword>
<evidence type="ECO:0000256" key="11">
    <source>
        <dbReference type="RuleBase" id="RU003357"/>
    </source>
</evidence>
<dbReference type="Proteomes" id="UP000199437">
    <property type="component" value="Unassembled WGS sequence"/>
</dbReference>
<dbReference type="STRING" id="1267423.SAMN05216290_3182"/>
<evidence type="ECO:0000313" key="15">
    <source>
        <dbReference type="EMBL" id="SEW36464.1"/>
    </source>
</evidence>
<comment type="similarity">
    <text evidence="10 11">Belongs to the TonB-dependent receptor family.</text>
</comment>
<keyword evidence="8 15" id="KW-0675">Receptor</keyword>
<dbReference type="SUPFAM" id="SSF56935">
    <property type="entry name" value="Porins"/>
    <property type="match status" value="1"/>
</dbReference>
<dbReference type="PANTHER" id="PTHR30069">
    <property type="entry name" value="TONB-DEPENDENT OUTER MEMBRANE RECEPTOR"/>
    <property type="match status" value="1"/>
</dbReference>
<organism evidence="15 16">
    <name type="scientific">Roseivirga pacifica</name>
    <dbReference type="NCBI Taxonomy" id="1267423"/>
    <lineage>
        <taxon>Bacteria</taxon>
        <taxon>Pseudomonadati</taxon>
        <taxon>Bacteroidota</taxon>
        <taxon>Cytophagia</taxon>
        <taxon>Cytophagales</taxon>
        <taxon>Roseivirgaceae</taxon>
        <taxon>Roseivirga</taxon>
    </lineage>
</organism>
<evidence type="ECO:0000256" key="2">
    <source>
        <dbReference type="ARBA" id="ARBA00022448"/>
    </source>
</evidence>
<comment type="subcellular location">
    <subcellularLocation>
        <location evidence="1 10">Cell outer membrane</location>
        <topology evidence="1 10">Multi-pass membrane protein</topology>
    </subcellularLocation>
</comment>